<evidence type="ECO:0000256" key="2">
    <source>
        <dbReference type="ARBA" id="ARBA00022679"/>
    </source>
</evidence>
<dbReference type="InterPro" id="IPR020617">
    <property type="entry name" value="Thiolase_C"/>
</dbReference>
<evidence type="ECO:0000313" key="8">
    <source>
        <dbReference type="EMBL" id="VBB42288.1"/>
    </source>
</evidence>
<dbReference type="Pfam" id="PF02803">
    <property type="entry name" value="Thiolase_C"/>
    <property type="match status" value="1"/>
</dbReference>
<feature type="active site" description="Proton acceptor" evidence="4">
    <location>
        <position position="377"/>
    </location>
</feature>
<keyword evidence="3 5" id="KW-0012">Acyltransferase</keyword>
<dbReference type="EC" id="2.3.1.9" evidence="8"/>
<dbReference type="NCBIfam" id="TIGR01930">
    <property type="entry name" value="AcCoA-C-Actrans"/>
    <property type="match status" value="1"/>
</dbReference>
<feature type="domain" description="Thiolase C-terminal" evidence="7">
    <location>
        <begin position="269"/>
        <end position="389"/>
    </location>
</feature>
<dbReference type="InterPro" id="IPR020610">
    <property type="entry name" value="Thiolase_AS"/>
</dbReference>
<dbReference type="InterPro" id="IPR020616">
    <property type="entry name" value="Thiolase_N"/>
</dbReference>
<dbReference type="FunFam" id="3.40.47.10:FF:000010">
    <property type="entry name" value="Acetyl-CoA acetyltransferase (Thiolase)"/>
    <property type="match status" value="1"/>
</dbReference>
<dbReference type="PIRSF" id="PIRSF000429">
    <property type="entry name" value="Ac-CoA_Ac_transf"/>
    <property type="match status" value="1"/>
</dbReference>
<evidence type="ECO:0000259" key="7">
    <source>
        <dbReference type="Pfam" id="PF02803"/>
    </source>
</evidence>
<evidence type="ECO:0000256" key="5">
    <source>
        <dbReference type="RuleBase" id="RU003557"/>
    </source>
</evidence>
<feature type="domain" description="Thiolase N-terminal" evidence="6">
    <location>
        <begin position="5"/>
        <end position="261"/>
    </location>
</feature>
<dbReference type="EMBL" id="UPXX01000013">
    <property type="protein sequence ID" value="VBB42288.1"/>
    <property type="molecule type" value="Genomic_DNA"/>
</dbReference>
<sequence length="391" mass="41291">MKKDVYIVGATRTPIGSFGGSLKSFSATDLAVAVIESVIQRAGIEKSTVDKVYFGNCFDPLANNIARIAAVKAGLPLQTAGVSISSTCGSGMQAAATALQAIRDGEGDVVVAGGVESMSNAPYISNSNRWGQRLRHTELYDLVWKAMQEYPLGAGMGVTAENVAARDKISREDQDELAYTSQSRALAAIESGKFKEEITSLLIPQRKGDAKVVDTDEHPRQVTLEQLAKLPPAFKPGGCVTAGNSSGINDGAAAMVLMSQDKLEQTGFKPLGRILDTTVVGVDPDYMGDGPVPAIRKLLERNGLELPDIGLIELNEAFAAQYLSCERALGLDREITNVNGSGIALGHPVGCTGSRIMVTLLHEMRRRSLRLGLAALCAGGGQGFATLIEAL</sequence>
<feature type="active site" description="Acyl-thioester intermediate" evidence="4">
    <location>
        <position position="88"/>
    </location>
</feature>
<dbReference type="InterPro" id="IPR016039">
    <property type="entry name" value="Thiolase-like"/>
</dbReference>
<dbReference type="PROSITE" id="PS00099">
    <property type="entry name" value="THIOLASE_3"/>
    <property type="match status" value="1"/>
</dbReference>
<dbReference type="PANTHER" id="PTHR18919:SF107">
    <property type="entry name" value="ACETYL-COA ACETYLTRANSFERASE, CYTOSOLIC"/>
    <property type="match status" value="1"/>
</dbReference>
<comment type="similarity">
    <text evidence="1 5">Belongs to the thiolase-like superfamily. Thiolase family.</text>
</comment>
<dbReference type="SUPFAM" id="SSF53901">
    <property type="entry name" value="Thiolase-like"/>
    <property type="match status" value="2"/>
</dbReference>
<evidence type="ECO:0000256" key="1">
    <source>
        <dbReference type="ARBA" id="ARBA00010982"/>
    </source>
</evidence>
<dbReference type="Gene3D" id="3.40.47.10">
    <property type="match status" value="2"/>
</dbReference>
<accession>A0A653A2X0</accession>
<dbReference type="Pfam" id="PF00108">
    <property type="entry name" value="Thiolase_N"/>
    <property type="match status" value="1"/>
</dbReference>
<protein>
    <submittedName>
        <fullName evidence="8">Acetyl-CoA acetyltransferase</fullName>
        <ecNumber evidence="8">2.3.1.9</ecNumber>
    </submittedName>
</protein>
<evidence type="ECO:0000256" key="3">
    <source>
        <dbReference type="ARBA" id="ARBA00023315"/>
    </source>
</evidence>
<feature type="active site" description="Proton acceptor" evidence="4">
    <location>
        <position position="347"/>
    </location>
</feature>
<gene>
    <name evidence="8" type="primary">thlA</name>
    <name evidence="8" type="ORF">TRIP_B200428</name>
</gene>
<dbReference type="PANTHER" id="PTHR18919">
    <property type="entry name" value="ACETYL-COA C-ACYLTRANSFERASE"/>
    <property type="match status" value="1"/>
</dbReference>
<keyword evidence="2 5" id="KW-0808">Transferase</keyword>
<dbReference type="AlphaFoldDB" id="A0A653A2X0"/>
<evidence type="ECO:0000259" key="6">
    <source>
        <dbReference type="Pfam" id="PF00108"/>
    </source>
</evidence>
<organism evidence="8">
    <name type="scientific">Uncultured Desulfatiglans sp</name>
    <dbReference type="NCBI Taxonomy" id="1748965"/>
    <lineage>
        <taxon>Bacteria</taxon>
        <taxon>Pseudomonadati</taxon>
        <taxon>Thermodesulfobacteriota</taxon>
        <taxon>Desulfobacteria</taxon>
        <taxon>Desulfatiglandales</taxon>
        <taxon>Desulfatiglandaceae</taxon>
        <taxon>Desulfatiglans</taxon>
        <taxon>environmental samples</taxon>
    </lineage>
</organism>
<dbReference type="GO" id="GO:0003985">
    <property type="term" value="F:acetyl-CoA C-acetyltransferase activity"/>
    <property type="evidence" value="ECO:0007669"/>
    <property type="project" value="UniProtKB-EC"/>
</dbReference>
<dbReference type="CDD" id="cd00751">
    <property type="entry name" value="thiolase"/>
    <property type="match status" value="1"/>
</dbReference>
<proteinExistence type="inferred from homology"/>
<reference evidence="8" key="1">
    <citation type="submission" date="2018-07" db="EMBL/GenBank/DDBJ databases">
        <authorList>
            <consortium name="Genoscope - CEA"/>
            <person name="William W."/>
        </authorList>
    </citation>
    <scope>NUCLEOTIDE SEQUENCE</scope>
    <source>
        <strain evidence="8">IK1</strain>
    </source>
</reference>
<dbReference type="InterPro" id="IPR002155">
    <property type="entry name" value="Thiolase"/>
</dbReference>
<evidence type="ECO:0000256" key="4">
    <source>
        <dbReference type="PIRSR" id="PIRSR000429-1"/>
    </source>
</evidence>
<name>A0A653A2X0_UNCDX</name>